<evidence type="ECO:0000313" key="11">
    <source>
        <dbReference type="RefSeq" id="XP_055873424.1"/>
    </source>
</evidence>
<dbReference type="GO" id="GO:0009247">
    <property type="term" value="P:glycolipid biosynthetic process"/>
    <property type="evidence" value="ECO:0007669"/>
    <property type="project" value="InterPro"/>
</dbReference>
<dbReference type="Proteomes" id="UP001165740">
    <property type="component" value="Chromosome 18"/>
</dbReference>
<organism evidence="10 11">
    <name type="scientific">Biomphalaria glabrata</name>
    <name type="common">Bloodfluke planorb</name>
    <name type="synonym">Freshwater snail</name>
    <dbReference type="NCBI Taxonomy" id="6526"/>
    <lineage>
        <taxon>Eukaryota</taxon>
        <taxon>Metazoa</taxon>
        <taxon>Spiralia</taxon>
        <taxon>Lophotrochozoa</taxon>
        <taxon>Mollusca</taxon>
        <taxon>Gastropoda</taxon>
        <taxon>Heterobranchia</taxon>
        <taxon>Euthyneura</taxon>
        <taxon>Panpulmonata</taxon>
        <taxon>Hygrophila</taxon>
        <taxon>Lymnaeoidea</taxon>
        <taxon>Planorbidae</taxon>
        <taxon>Biomphalaria</taxon>
    </lineage>
</organism>
<name>A0A9W2ZES8_BIOGL</name>
<dbReference type="GeneID" id="129923980"/>
<evidence type="ECO:0000256" key="2">
    <source>
        <dbReference type="ARBA" id="ARBA00008124"/>
    </source>
</evidence>
<keyword evidence="7" id="KW-0333">Golgi apparatus</keyword>
<evidence type="ECO:0000256" key="8">
    <source>
        <dbReference type="ARBA" id="ARBA00023136"/>
    </source>
</evidence>
<gene>
    <name evidence="11" type="primary">LOC129923980</name>
</gene>
<comment type="similarity">
    <text evidence="2">Belongs to the galactose-3-O-sulfotransferase family.</text>
</comment>
<dbReference type="RefSeq" id="XP_055873424.1">
    <property type="nucleotide sequence ID" value="XM_056017449.1"/>
</dbReference>
<keyword evidence="5" id="KW-0735">Signal-anchor</keyword>
<protein>
    <submittedName>
        <fullName evidence="11">Galactosylceramide sulfotransferase-like isoform X1</fullName>
    </submittedName>
</protein>
<dbReference type="Pfam" id="PF06990">
    <property type="entry name" value="Gal-3-0_sulfotr"/>
    <property type="match status" value="1"/>
</dbReference>
<dbReference type="OrthoDB" id="514299at2759"/>
<evidence type="ECO:0000256" key="3">
    <source>
        <dbReference type="ARBA" id="ARBA00022679"/>
    </source>
</evidence>
<proteinExistence type="inferred from homology"/>
<dbReference type="PANTHER" id="PTHR14647">
    <property type="entry name" value="GALACTOSE-3-O-SULFOTRANSFERASE"/>
    <property type="match status" value="1"/>
</dbReference>
<keyword evidence="6" id="KW-1133">Transmembrane helix</keyword>
<keyword evidence="8" id="KW-0472">Membrane</keyword>
<keyword evidence="9" id="KW-0325">Glycoprotein</keyword>
<dbReference type="InterPro" id="IPR009729">
    <property type="entry name" value="Gal-3-0_sulfotransfrase"/>
</dbReference>
<dbReference type="GO" id="GO:0001733">
    <property type="term" value="F:galactosylceramide sulfotransferase activity"/>
    <property type="evidence" value="ECO:0007669"/>
    <property type="project" value="InterPro"/>
</dbReference>
<dbReference type="InterPro" id="IPR027417">
    <property type="entry name" value="P-loop_NTPase"/>
</dbReference>
<evidence type="ECO:0000256" key="1">
    <source>
        <dbReference type="ARBA" id="ARBA00004323"/>
    </source>
</evidence>
<dbReference type="OMA" id="ADHICIR"/>
<evidence type="ECO:0000256" key="7">
    <source>
        <dbReference type="ARBA" id="ARBA00023034"/>
    </source>
</evidence>
<evidence type="ECO:0000313" key="10">
    <source>
        <dbReference type="Proteomes" id="UP001165740"/>
    </source>
</evidence>
<evidence type="ECO:0000256" key="5">
    <source>
        <dbReference type="ARBA" id="ARBA00022968"/>
    </source>
</evidence>
<dbReference type="Gene3D" id="3.40.50.300">
    <property type="entry name" value="P-loop containing nucleotide triphosphate hydrolases"/>
    <property type="match status" value="1"/>
</dbReference>
<keyword evidence="3" id="KW-0808">Transferase</keyword>
<dbReference type="SUPFAM" id="SSF52540">
    <property type="entry name" value="P-loop containing nucleoside triphosphate hydrolases"/>
    <property type="match status" value="1"/>
</dbReference>
<comment type="subcellular location">
    <subcellularLocation>
        <location evidence="1">Golgi apparatus membrane</location>
        <topology evidence="1">Single-pass type II membrane protein</topology>
    </subcellularLocation>
</comment>
<keyword evidence="10" id="KW-1185">Reference proteome</keyword>
<sequence>MSFIRLFYYIFTKLWKPNGRRNIGKQKEMLLEIEKDHRDLRSCLLRTSCRRTLLVVLALSSLAISVAILKSQLQVHAFRITAFETFKVFTPLRQEPPPRASKCPPAKNVVFIKTHKTGSSTVANIISRYGLVRKLNFALPNRAIFQRHLNHISMPGEVMTEDCIYPIPDGQEYNIVTHHAVYNRTFFQQIMPKNSTYITILREPFSHLKSAYEYYKIEKYFVAKAPGTFDPSNPISSFLKDPYFYSSNGTNFTIIRNSQSADLGFREEHLETTRFQEYLETLDKDFSLVMILEYFDESLLMLKRLLCWELKDIFYIPMNENSRKRILPYTEEDRMLYKEFSPLDHALYSFFRSKFASMLKSQNKEFFDELSHFKSLLKEVRFNCMFGNTLVVKATQWHSEFEFTGEDCRLANMRLRDAVGMLYGQSFTHQHITESKIVFRSEEYVI</sequence>
<evidence type="ECO:0000256" key="4">
    <source>
        <dbReference type="ARBA" id="ARBA00022692"/>
    </source>
</evidence>
<keyword evidence="4" id="KW-0812">Transmembrane</keyword>
<dbReference type="GO" id="GO:0000139">
    <property type="term" value="C:Golgi membrane"/>
    <property type="evidence" value="ECO:0007669"/>
    <property type="project" value="UniProtKB-SubCell"/>
</dbReference>
<dbReference type="PANTHER" id="PTHR14647:SF87">
    <property type="entry name" value="PUTATIVE-RELATED"/>
    <property type="match status" value="1"/>
</dbReference>
<accession>A0A9W2ZES8</accession>
<evidence type="ECO:0000256" key="6">
    <source>
        <dbReference type="ARBA" id="ARBA00022989"/>
    </source>
</evidence>
<evidence type="ECO:0000256" key="9">
    <source>
        <dbReference type="ARBA" id="ARBA00023180"/>
    </source>
</evidence>
<reference evidence="11" key="1">
    <citation type="submission" date="2025-08" db="UniProtKB">
        <authorList>
            <consortium name="RefSeq"/>
        </authorList>
    </citation>
    <scope>IDENTIFICATION</scope>
</reference>
<dbReference type="AlphaFoldDB" id="A0A9W2ZES8"/>